<dbReference type="OrthoDB" id="955670at2759"/>
<keyword evidence="2" id="KW-1185">Reference proteome</keyword>
<evidence type="ECO:0008006" key="3">
    <source>
        <dbReference type="Google" id="ProtNLM"/>
    </source>
</evidence>
<reference evidence="1 2" key="1">
    <citation type="journal article" date="2019" name="Genome Biol. Evol.">
        <title>Insights into the evolution of the New World diploid cottons (Gossypium, subgenus Houzingenia) based on genome sequencing.</title>
        <authorList>
            <person name="Grover C.E."/>
            <person name="Arick M.A. 2nd"/>
            <person name="Thrash A."/>
            <person name="Conover J.L."/>
            <person name="Sanders W.S."/>
            <person name="Peterson D.G."/>
            <person name="Frelichowski J.E."/>
            <person name="Scheffler J.A."/>
            <person name="Scheffler B.E."/>
            <person name="Wendel J.F."/>
        </authorList>
    </citation>
    <scope>NUCLEOTIDE SEQUENCE [LARGE SCALE GENOMIC DNA]</scope>
    <source>
        <strain evidence="1">1</strain>
        <tissue evidence="1">Leaf</tissue>
    </source>
</reference>
<evidence type="ECO:0000313" key="1">
    <source>
        <dbReference type="EMBL" id="MBA0863938.1"/>
    </source>
</evidence>
<feature type="non-terminal residue" evidence="1">
    <location>
        <position position="80"/>
    </location>
</feature>
<evidence type="ECO:0000313" key="2">
    <source>
        <dbReference type="Proteomes" id="UP000593576"/>
    </source>
</evidence>
<gene>
    <name evidence="1" type="ORF">Goshw_027659</name>
</gene>
<dbReference type="EMBL" id="JABFAF010000008">
    <property type="protein sequence ID" value="MBA0863938.1"/>
    <property type="molecule type" value="Genomic_DNA"/>
</dbReference>
<protein>
    <recommendedName>
        <fullName evidence="3">RNase H type-1 domain-containing protein</fullName>
    </recommendedName>
</protein>
<proteinExistence type="predicted"/>
<dbReference type="Proteomes" id="UP000593576">
    <property type="component" value="Unassembled WGS sequence"/>
</dbReference>
<accession>A0A7J9LZ22</accession>
<name>A0A7J9LZ22_GOSSC</name>
<organism evidence="1 2">
    <name type="scientific">Gossypium schwendimanii</name>
    <name type="common">Cotton</name>
    <dbReference type="NCBI Taxonomy" id="34291"/>
    <lineage>
        <taxon>Eukaryota</taxon>
        <taxon>Viridiplantae</taxon>
        <taxon>Streptophyta</taxon>
        <taxon>Embryophyta</taxon>
        <taxon>Tracheophyta</taxon>
        <taxon>Spermatophyta</taxon>
        <taxon>Magnoliopsida</taxon>
        <taxon>eudicotyledons</taxon>
        <taxon>Gunneridae</taxon>
        <taxon>Pentapetalae</taxon>
        <taxon>rosids</taxon>
        <taxon>malvids</taxon>
        <taxon>Malvales</taxon>
        <taxon>Malvaceae</taxon>
        <taxon>Malvoideae</taxon>
        <taxon>Gossypium</taxon>
    </lineage>
</organism>
<sequence>MWFFYGNGQGQYFQGGRKSYVEGLRVAWGKGLRQVEVKCDNAFLVESLLASGSVNSRMVELRLIHGSLILNGRFTFTMFL</sequence>
<dbReference type="AlphaFoldDB" id="A0A7J9LZ22"/>
<comment type="caution">
    <text evidence="1">The sequence shown here is derived from an EMBL/GenBank/DDBJ whole genome shotgun (WGS) entry which is preliminary data.</text>
</comment>